<accession>A0AAN6HAF9</accession>
<proteinExistence type="predicted"/>
<gene>
    <name evidence="2" type="ORF">LTR91_022631</name>
</gene>
<dbReference type="Proteomes" id="UP001175353">
    <property type="component" value="Unassembled WGS sequence"/>
</dbReference>
<evidence type="ECO:0000313" key="3">
    <source>
        <dbReference type="Proteomes" id="UP001175353"/>
    </source>
</evidence>
<keyword evidence="3" id="KW-1185">Reference proteome</keyword>
<reference evidence="2" key="1">
    <citation type="submission" date="2023-06" db="EMBL/GenBank/DDBJ databases">
        <title>Black Yeasts Isolated from many extreme environments.</title>
        <authorList>
            <person name="Coleine C."/>
            <person name="Stajich J.E."/>
            <person name="Selbmann L."/>
        </authorList>
    </citation>
    <scope>NUCLEOTIDE SEQUENCE</scope>
    <source>
        <strain evidence="2">CCFEE 5200</strain>
    </source>
</reference>
<keyword evidence="1" id="KW-0472">Membrane</keyword>
<protein>
    <submittedName>
        <fullName evidence="2">Uncharacterized protein</fullName>
    </submittedName>
</protein>
<dbReference type="AlphaFoldDB" id="A0AAN6HAF9"/>
<keyword evidence="1" id="KW-1133">Transmembrane helix</keyword>
<keyword evidence="1" id="KW-0812">Transmembrane</keyword>
<sequence length="160" mass="17885">MTSTFRSMPTMTLDAGFNKTTSTDHRRRLWVITILSIIYTISVLIARLFGKYGLLWYDDATMGLAYRSSDEGTQCVAIIRWGIQMHAISDGLGANLAIANLLPNGQNIALVRPIKSRKHETDEHLADDITVCFRIASAAHYLPVSRKVIHCGVQPQDLLR</sequence>
<feature type="transmembrane region" description="Helical" evidence="1">
    <location>
        <begin position="29"/>
        <end position="49"/>
    </location>
</feature>
<organism evidence="2 3">
    <name type="scientific">Friedmanniomyces endolithicus</name>
    <dbReference type="NCBI Taxonomy" id="329885"/>
    <lineage>
        <taxon>Eukaryota</taxon>
        <taxon>Fungi</taxon>
        <taxon>Dikarya</taxon>
        <taxon>Ascomycota</taxon>
        <taxon>Pezizomycotina</taxon>
        <taxon>Dothideomycetes</taxon>
        <taxon>Dothideomycetidae</taxon>
        <taxon>Mycosphaerellales</taxon>
        <taxon>Teratosphaeriaceae</taxon>
        <taxon>Friedmanniomyces</taxon>
    </lineage>
</organism>
<evidence type="ECO:0000313" key="2">
    <source>
        <dbReference type="EMBL" id="KAK0955910.1"/>
    </source>
</evidence>
<name>A0AAN6HAF9_9PEZI</name>
<dbReference type="EMBL" id="JAUJLE010000453">
    <property type="protein sequence ID" value="KAK0955910.1"/>
    <property type="molecule type" value="Genomic_DNA"/>
</dbReference>
<evidence type="ECO:0000256" key="1">
    <source>
        <dbReference type="SAM" id="Phobius"/>
    </source>
</evidence>
<comment type="caution">
    <text evidence="2">The sequence shown here is derived from an EMBL/GenBank/DDBJ whole genome shotgun (WGS) entry which is preliminary data.</text>
</comment>